<proteinExistence type="predicted"/>
<dbReference type="EMBL" id="JAKRVX010000007">
    <property type="protein sequence ID" value="MCL9818081.1"/>
    <property type="molecule type" value="Genomic_DNA"/>
</dbReference>
<evidence type="ECO:0000256" key="1">
    <source>
        <dbReference type="SAM" id="MobiDB-lite"/>
    </source>
</evidence>
<comment type="caution">
    <text evidence="3">The sequence shown here is derived from an EMBL/GenBank/DDBJ whole genome shotgun (WGS) entry which is preliminary data.</text>
</comment>
<evidence type="ECO:0000313" key="4">
    <source>
        <dbReference type="Proteomes" id="UP001203207"/>
    </source>
</evidence>
<dbReference type="Pfam" id="PF25912">
    <property type="entry name" value="DUF7964"/>
    <property type="match status" value="1"/>
</dbReference>
<evidence type="ECO:0000259" key="2">
    <source>
        <dbReference type="Pfam" id="PF25912"/>
    </source>
</evidence>
<evidence type="ECO:0000313" key="3">
    <source>
        <dbReference type="EMBL" id="MCL9818081.1"/>
    </source>
</evidence>
<reference evidence="3" key="1">
    <citation type="journal article" date="2022" name="Syst. Appl. Microbiol.">
        <title>Natronocalculus amylovorans gen. nov., sp. nov., and Natranaeroarchaeum aerophilus sp. nov., dominant culturable amylolytic natronoarchaea from hypersaline soda lakes in southwestern Siberia.</title>
        <authorList>
            <person name="Sorokin D.Y."/>
            <person name="Elcheninov A.G."/>
            <person name="Khizhniak T.V."/>
            <person name="Koenen M."/>
            <person name="Bale N.J."/>
            <person name="Damste J.S.S."/>
            <person name="Kublanov I.V."/>
        </authorList>
    </citation>
    <scope>NUCLEOTIDE SEQUENCE</scope>
    <source>
        <strain evidence="3">AArc-St2</strain>
    </source>
</reference>
<dbReference type="AlphaFoldDB" id="A0AAE3K9H6"/>
<protein>
    <recommendedName>
        <fullName evidence="2">DUF7964 domain-containing protein</fullName>
    </recommendedName>
</protein>
<dbReference type="Proteomes" id="UP001203207">
    <property type="component" value="Unassembled WGS sequence"/>
</dbReference>
<feature type="region of interest" description="Disordered" evidence="1">
    <location>
        <begin position="1"/>
        <end position="27"/>
    </location>
</feature>
<name>A0AAE3K9H6_9EURY</name>
<gene>
    <name evidence="3" type="ORF">AArcSt2_14150</name>
</gene>
<keyword evidence="4" id="KW-1185">Reference proteome</keyword>
<dbReference type="InterPro" id="IPR058270">
    <property type="entry name" value="DUF7964"/>
</dbReference>
<dbReference type="RefSeq" id="WP_174655016.1">
    <property type="nucleotide sequence ID" value="NZ_JAKRVX010000007.1"/>
</dbReference>
<organism evidence="3 4">
    <name type="scientific">Natronocalculus amylovorans</name>
    <dbReference type="NCBI Taxonomy" id="2917812"/>
    <lineage>
        <taxon>Archaea</taxon>
        <taxon>Methanobacteriati</taxon>
        <taxon>Methanobacteriota</taxon>
        <taxon>Stenosarchaea group</taxon>
        <taxon>Halobacteria</taxon>
        <taxon>Halobacteriales</taxon>
        <taxon>Haloferacaceae</taxon>
        <taxon>Natronocalculus</taxon>
    </lineage>
</organism>
<feature type="compositionally biased region" description="Low complexity" evidence="1">
    <location>
        <begin position="9"/>
        <end position="22"/>
    </location>
</feature>
<sequence>MDENETETPEILSLLPESPISESELEALQSDGKIETAVPMKMYKHPDEYEIHDFAAECESMSYALRYDDGEWLVVASDPDLKQVAYALRDYHEEHEDEQQRNIQAEDLRR</sequence>
<accession>A0AAE3K9H6</accession>
<reference evidence="3" key="2">
    <citation type="submission" date="2022-02" db="EMBL/GenBank/DDBJ databases">
        <authorList>
            <person name="Elcheninov A.G."/>
            <person name="Sorokin D.Y."/>
            <person name="Kublanov I.V."/>
        </authorList>
    </citation>
    <scope>NUCLEOTIDE SEQUENCE</scope>
    <source>
        <strain evidence="3">AArc-St2</strain>
    </source>
</reference>
<feature type="domain" description="DUF7964" evidence="2">
    <location>
        <begin position="12"/>
        <end position="82"/>
    </location>
</feature>